<feature type="compositionally biased region" description="Polar residues" evidence="1">
    <location>
        <begin position="77"/>
        <end position="93"/>
    </location>
</feature>
<name>A0AAV9U048_9PEZI</name>
<organism evidence="2 3">
    <name type="scientific">Orbilia brochopaga</name>
    <dbReference type="NCBI Taxonomy" id="3140254"/>
    <lineage>
        <taxon>Eukaryota</taxon>
        <taxon>Fungi</taxon>
        <taxon>Dikarya</taxon>
        <taxon>Ascomycota</taxon>
        <taxon>Pezizomycotina</taxon>
        <taxon>Orbiliomycetes</taxon>
        <taxon>Orbiliales</taxon>
        <taxon>Orbiliaceae</taxon>
        <taxon>Orbilia</taxon>
    </lineage>
</organism>
<feature type="compositionally biased region" description="Polar residues" evidence="1">
    <location>
        <begin position="333"/>
        <end position="343"/>
    </location>
</feature>
<dbReference type="AlphaFoldDB" id="A0AAV9U048"/>
<feature type="compositionally biased region" description="Basic residues" evidence="1">
    <location>
        <begin position="539"/>
        <end position="553"/>
    </location>
</feature>
<feature type="compositionally biased region" description="Basic and acidic residues" evidence="1">
    <location>
        <begin position="187"/>
        <end position="226"/>
    </location>
</feature>
<feature type="compositionally biased region" description="Basic and acidic residues" evidence="1">
    <location>
        <begin position="482"/>
        <end position="505"/>
    </location>
</feature>
<keyword evidence="3" id="KW-1185">Reference proteome</keyword>
<dbReference type="PANTHER" id="PTHR28307">
    <property type="entry name" value="PROTEIN PAL1"/>
    <property type="match status" value="1"/>
</dbReference>
<evidence type="ECO:0000313" key="2">
    <source>
        <dbReference type="EMBL" id="KAK6331096.1"/>
    </source>
</evidence>
<reference evidence="2 3" key="1">
    <citation type="submission" date="2019-10" db="EMBL/GenBank/DDBJ databases">
        <authorList>
            <person name="Palmer J.M."/>
        </authorList>
    </citation>
    <scope>NUCLEOTIDE SEQUENCE [LARGE SCALE GENOMIC DNA]</scope>
    <source>
        <strain evidence="2 3">TWF696</strain>
    </source>
</reference>
<feature type="region of interest" description="Disordered" evidence="1">
    <location>
        <begin position="370"/>
        <end position="553"/>
    </location>
</feature>
<feature type="compositionally biased region" description="Polar residues" evidence="1">
    <location>
        <begin position="512"/>
        <end position="530"/>
    </location>
</feature>
<evidence type="ECO:0000313" key="3">
    <source>
        <dbReference type="Proteomes" id="UP001375240"/>
    </source>
</evidence>
<gene>
    <name evidence="2" type="ORF">TWF696_003170</name>
</gene>
<proteinExistence type="predicted"/>
<accession>A0AAV9U048</accession>
<feature type="compositionally biased region" description="Pro residues" evidence="1">
    <location>
        <begin position="453"/>
        <end position="463"/>
    </location>
</feature>
<comment type="caution">
    <text evidence="2">The sequence shown here is derived from an EMBL/GenBank/DDBJ whole genome shotgun (WGS) entry which is preliminary data.</text>
</comment>
<evidence type="ECO:0000256" key="1">
    <source>
        <dbReference type="SAM" id="MobiDB-lite"/>
    </source>
</evidence>
<dbReference type="PANTHER" id="PTHR28307:SF2">
    <property type="entry name" value="PROTEIN PAL1"/>
    <property type="match status" value="1"/>
</dbReference>
<dbReference type="GO" id="GO:0005737">
    <property type="term" value="C:cytoplasm"/>
    <property type="evidence" value="ECO:0007669"/>
    <property type="project" value="TreeGrafter"/>
</dbReference>
<evidence type="ECO:0008006" key="4">
    <source>
        <dbReference type="Google" id="ProtNLM"/>
    </source>
</evidence>
<feature type="compositionally biased region" description="Polar residues" evidence="1">
    <location>
        <begin position="21"/>
        <end position="49"/>
    </location>
</feature>
<feature type="compositionally biased region" description="Basic and acidic residues" evidence="1">
    <location>
        <begin position="372"/>
        <end position="384"/>
    </location>
</feature>
<feature type="region of interest" description="Disordered" evidence="1">
    <location>
        <begin position="1"/>
        <end position="238"/>
    </location>
</feature>
<dbReference type="Pfam" id="PF08316">
    <property type="entry name" value="Pal1"/>
    <property type="match status" value="1"/>
</dbReference>
<dbReference type="InterPro" id="IPR013226">
    <property type="entry name" value="Pal1"/>
</dbReference>
<protein>
    <recommendedName>
        <fullName evidence="4">Pal1-domain-containing protein</fullName>
    </recommendedName>
</protein>
<dbReference type="Proteomes" id="UP001375240">
    <property type="component" value="Unassembled WGS sequence"/>
</dbReference>
<feature type="compositionally biased region" description="Polar residues" evidence="1">
    <location>
        <begin position="464"/>
        <end position="473"/>
    </location>
</feature>
<feature type="compositionally biased region" description="Pro residues" evidence="1">
    <location>
        <begin position="129"/>
        <end position="141"/>
    </location>
</feature>
<feature type="compositionally biased region" description="Low complexity" evidence="1">
    <location>
        <begin position="148"/>
        <end position="160"/>
    </location>
</feature>
<feature type="region of interest" description="Disordered" evidence="1">
    <location>
        <begin position="323"/>
        <end position="357"/>
    </location>
</feature>
<sequence length="553" mass="60407">MSIAQPPIDRRPSPAFAPTNPFASNNPFRNRVSASSPDLPSPSIHQSKNPFLDVFADDDHDIFGSEGDGRSAAAPPSSHQQQPSLTETETLLINLSIEDTEKPPPRRPSPGVNPENRSRGSQQRSTNGPPRPSRGPPPPPVHAHKNSVESSSKSSSNKGNLPPKRKEEGKAGSGRQRSNSESSAMEVIDREREREREKRREKSKRDGDDKSKDKDEKSKDEKSKKSSERRKRAGAPLDIIDKLDVTGIYGGGLFHHDGPFDACNPHRNKNKNRAPMQAFPEGSKNNVLGGFDFDLKTNDHHSHLFGNRDPEAYLDFAAGRRGSAADDSYDATRPSSKRTQSFDPINRPMIHGDESLGLGTSTFLEGTPATKKAIEKAQSEEDAIRPTTSTGYKDISGLQRKKSLAQKFRGIGSQKPNSGDAMDKVAPGFDRRHKPTKSNSPTNDGYPERPFTPTSPPRGPPPVNRSTKATASQNRDDDYDSAWDKKGESIQIAEDERRTGRDRAPSHPGIGRTTSDNKIYASSNPGTTDQPGGGSGILKRVKSISKGKRRDAS</sequence>
<dbReference type="EMBL" id="JAVHNQ010000016">
    <property type="protein sequence ID" value="KAK6331096.1"/>
    <property type="molecule type" value="Genomic_DNA"/>
</dbReference>